<dbReference type="AlphaFoldDB" id="A0A1V1HZ54"/>
<name>A0A1V1HZ54_9FIRM</name>
<reference evidence="2 3" key="1">
    <citation type="submission" date="2014-04" db="EMBL/GenBank/DDBJ databases">
        <authorList>
            <person name="Hornung B.V."/>
        </authorList>
    </citation>
    <scope>NUCLEOTIDE SEQUENCE [LARGE SCALE GENOMIC DNA]</scope>
    <source>
        <strain evidence="2 3">CRIB</strain>
    </source>
</reference>
<dbReference type="Proteomes" id="UP000245622">
    <property type="component" value="Chromosome 1"/>
</dbReference>
<dbReference type="KEGG" id="ril:CRIB_495"/>
<dbReference type="GeneID" id="82204683"/>
<dbReference type="EMBL" id="LN555523">
    <property type="protein sequence ID" value="CED93250.1"/>
    <property type="molecule type" value="Genomic_DNA"/>
</dbReference>
<evidence type="ECO:0000313" key="2">
    <source>
        <dbReference type="EMBL" id="CED93250.1"/>
    </source>
</evidence>
<accession>A0A1V1HZ54</accession>
<keyword evidence="3" id="KW-1185">Reference proteome</keyword>
<organism evidence="2 3">
    <name type="scientific">Romboutsia ilealis</name>
    <dbReference type="NCBI Taxonomy" id="1115758"/>
    <lineage>
        <taxon>Bacteria</taxon>
        <taxon>Bacillati</taxon>
        <taxon>Bacillota</taxon>
        <taxon>Clostridia</taxon>
        <taxon>Peptostreptococcales</taxon>
        <taxon>Peptostreptococcaceae</taxon>
        <taxon>Romboutsia</taxon>
    </lineage>
</organism>
<dbReference type="RefSeq" id="WP_180702987.1">
    <property type="nucleotide sequence ID" value="NZ_LN555523.1"/>
</dbReference>
<proteinExistence type="predicted"/>
<keyword evidence="1" id="KW-0175">Coiled coil</keyword>
<sequence>MKNMYSQRTKENYETTQQLQELNGKTLTLDTPHLKIQDDVWLNKFDFYVDLLTISDLLSDLDLGVLGNLVSTEVLLERLQKELLNPELDLVEQSKIINSYQKLLSSYNTLCSTVGLGIKNRGQILKNKEQKVEEQNDELLKLLRD</sequence>
<gene>
    <name evidence="2" type="ORF">CRIB_495</name>
</gene>
<evidence type="ECO:0000256" key="1">
    <source>
        <dbReference type="SAM" id="Coils"/>
    </source>
</evidence>
<protein>
    <submittedName>
        <fullName evidence="2">Uncharacterized protein</fullName>
    </submittedName>
</protein>
<evidence type="ECO:0000313" key="3">
    <source>
        <dbReference type="Proteomes" id="UP000245622"/>
    </source>
</evidence>
<feature type="coiled-coil region" evidence="1">
    <location>
        <begin position="118"/>
        <end position="145"/>
    </location>
</feature>